<reference evidence="1 2" key="1">
    <citation type="submission" date="2015-02" db="EMBL/GenBank/DDBJ databases">
        <title>Nostoc linckia genome annotation.</title>
        <authorList>
            <person name="Zhou Z."/>
        </authorList>
    </citation>
    <scope>NUCLEOTIDE SEQUENCE [LARGE SCALE GENOMIC DNA]</scope>
    <source>
        <strain evidence="2">z8</strain>
    </source>
</reference>
<dbReference type="Proteomes" id="UP000222310">
    <property type="component" value="Unassembled WGS sequence"/>
</dbReference>
<evidence type="ECO:0000313" key="2">
    <source>
        <dbReference type="Proteomes" id="UP000222310"/>
    </source>
</evidence>
<comment type="caution">
    <text evidence="1">The sequence shown here is derived from an EMBL/GenBank/DDBJ whole genome shotgun (WGS) entry which is preliminary data.</text>
</comment>
<dbReference type="EMBL" id="LAHD01000002">
    <property type="protein sequence ID" value="PHK07212.1"/>
    <property type="molecule type" value="Genomic_DNA"/>
</dbReference>
<dbReference type="RefSeq" id="WP_099065928.1">
    <property type="nucleotide sequence ID" value="NZ_LAHD01000002.1"/>
</dbReference>
<dbReference type="GeneID" id="57092117"/>
<sequence>MISKIRGLQSANPKFGFTCAVDVPRTNKVAGFLTHIKTPQRDVWQTHHLEEFKSMTQAARYLVEEYERMRSDSRVKQLIKLESILWFYGVCKNQRFNVNNLSESQLILATTILDQRRYLLHPDIRHSYWLPANSESYQMRLWDIANPWVKPLYWRFTALDEVSANRNEKAIASGFINTYKAAVYYLYYQI</sequence>
<protein>
    <submittedName>
        <fullName evidence="1">Uncharacterized protein</fullName>
    </submittedName>
</protein>
<organism evidence="1 2">
    <name type="scientific">Nostoc linckia z8</name>
    <dbReference type="NCBI Taxonomy" id="1628746"/>
    <lineage>
        <taxon>Bacteria</taxon>
        <taxon>Bacillati</taxon>
        <taxon>Cyanobacteriota</taxon>
        <taxon>Cyanophyceae</taxon>
        <taxon>Nostocales</taxon>
        <taxon>Nostocaceae</taxon>
        <taxon>Nostoc</taxon>
    </lineage>
</organism>
<accession>A0A9Q6ENC9</accession>
<name>A0A9Q6ENC9_NOSLI</name>
<dbReference type="AlphaFoldDB" id="A0A9Q6ENC9"/>
<gene>
    <name evidence="1" type="ORF">VF08_00995</name>
</gene>
<proteinExistence type="predicted"/>
<evidence type="ECO:0000313" key="1">
    <source>
        <dbReference type="EMBL" id="PHK07212.1"/>
    </source>
</evidence>